<dbReference type="PANTHER" id="PTHR46623">
    <property type="entry name" value="CARBOXYMETHYLENEBUTENOLIDASE-RELATED"/>
    <property type="match status" value="1"/>
</dbReference>
<dbReference type="eggNOG" id="COG0412">
    <property type="taxonomic scope" value="Bacteria"/>
</dbReference>
<dbReference type="EMBL" id="CP000747">
    <property type="protein sequence ID" value="ACG79276.1"/>
    <property type="molecule type" value="Genomic_DNA"/>
</dbReference>
<proteinExistence type="predicted"/>
<reference evidence="2 3" key="1">
    <citation type="journal article" date="2008" name="BMC Genomics">
        <title>Complete genome of Phenylobacterium zucineum - a novel facultative intracellular bacterium isolated from human erythroleukemia cell line K562.</title>
        <authorList>
            <person name="Luo Y."/>
            <person name="Xu X."/>
            <person name="Ding Z."/>
            <person name="Liu Z."/>
            <person name="Zhang B."/>
            <person name="Yan Z."/>
            <person name="Sun J."/>
            <person name="Hu S."/>
            <person name="Hu X."/>
        </authorList>
    </citation>
    <scope>NUCLEOTIDE SEQUENCE [LARGE SCALE GENOMIC DNA]</scope>
    <source>
        <strain evidence="2 3">HLK1</strain>
    </source>
</reference>
<sequence>MGETITLQSRFDGFELSAYHAAPQDARRGGLLLIQEIFGVTDHIRELADGFAADGYEVIAPSFYDRLERDFQADYSQPSIQKGVQYSTATPWDQVAGDAQAAIEALRPPVFVTGYCWGGAATWLVACRCEGVAAAACFYGRRISELVDETPRCPTILHFGKTDASIPMEKVDEIREKHPDLPVYLYDAGHGFVSDRRSDYHADSARLARLRTLQLFARAGGGKAEA</sequence>
<evidence type="ECO:0000259" key="1">
    <source>
        <dbReference type="Pfam" id="PF01738"/>
    </source>
</evidence>
<dbReference type="InterPro" id="IPR002925">
    <property type="entry name" value="Dienelactn_hydro"/>
</dbReference>
<dbReference type="InterPro" id="IPR029058">
    <property type="entry name" value="AB_hydrolase_fold"/>
</dbReference>
<accession>B4R8R1</accession>
<dbReference type="SUPFAM" id="SSF53474">
    <property type="entry name" value="alpha/beta-Hydrolases"/>
    <property type="match status" value="1"/>
</dbReference>
<protein>
    <submittedName>
        <fullName evidence="2">Dienelactone hydrolase family protein</fullName>
    </submittedName>
</protein>
<dbReference type="Gene3D" id="3.40.50.1820">
    <property type="entry name" value="alpha/beta hydrolase"/>
    <property type="match status" value="1"/>
</dbReference>
<dbReference type="GO" id="GO:0016787">
    <property type="term" value="F:hydrolase activity"/>
    <property type="evidence" value="ECO:0007669"/>
    <property type="project" value="UniProtKB-KW"/>
</dbReference>
<dbReference type="STRING" id="450851.PHZ_c2867"/>
<dbReference type="OrthoDB" id="9771666at2"/>
<keyword evidence="3" id="KW-1185">Reference proteome</keyword>
<dbReference type="KEGG" id="pzu:PHZ_c2867"/>
<dbReference type="Pfam" id="PF01738">
    <property type="entry name" value="DLH"/>
    <property type="match status" value="1"/>
</dbReference>
<evidence type="ECO:0000313" key="2">
    <source>
        <dbReference type="EMBL" id="ACG79276.1"/>
    </source>
</evidence>
<evidence type="ECO:0000313" key="3">
    <source>
        <dbReference type="Proteomes" id="UP000001868"/>
    </source>
</evidence>
<gene>
    <name evidence="2" type="ordered locus">PHZ_c2867</name>
</gene>
<name>B4R8R1_PHEZH</name>
<keyword evidence="2" id="KW-0378">Hydrolase</keyword>
<organism evidence="2 3">
    <name type="scientific">Phenylobacterium zucineum (strain HLK1)</name>
    <dbReference type="NCBI Taxonomy" id="450851"/>
    <lineage>
        <taxon>Bacteria</taxon>
        <taxon>Pseudomonadati</taxon>
        <taxon>Pseudomonadota</taxon>
        <taxon>Alphaproteobacteria</taxon>
        <taxon>Caulobacterales</taxon>
        <taxon>Caulobacteraceae</taxon>
        <taxon>Phenylobacterium</taxon>
    </lineage>
</organism>
<dbReference type="RefSeq" id="WP_012523414.1">
    <property type="nucleotide sequence ID" value="NC_011144.1"/>
</dbReference>
<dbReference type="Proteomes" id="UP000001868">
    <property type="component" value="Chromosome"/>
</dbReference>
<dbReference type="HOGENOM" id="CLU_054590_7_3_5"/>
<dbReference type="InterPro" id="IPR051049">
    <property type="entry name" value="Dienelactone_hydrolase-like"/>
</dbReference>
<feature type="domain" description="Dienelactone hydrolase" evidence="1">
    <location>
        <begin position="17"/>
        <end position="218"/>
    </location>
</feature>
<dbReference type="PANTHER" id="PTHR46623:SF6">
    <property type="entry name" value="ALPHA_BETA-HYDROLASES SUPERFAMILY PROTEIN"/>
    <property type="match status" value="1"/>
</dbReference>
<dbReference type="AlphaFoldDB" id="B4R8R1"/>